<organism evidence="2 3">
    <name type="scientific">Pelosinus baikalensis</name>
    <dbReference type="NCBI Taxonomy" id="2892015"/>
    <lineage>
        <taxon>Bacteria</taxon>
        <taxon>Bacillati</taxon>
        <taxon>Bacillota</taxon>
        <taxon>Negativicutes</taxon>
        <taxon>Selenomonadales</taxon>
        <taxon>Sporomusaceae</taxon>
        <taxon>Pelosinus</taxon>
    </lineage>
</organism>
<dbReference type="Proteomes" id="UP001165492">
    <property type="component" value="Unassembled WGS sequence"/>
</dbReference>
<protein>
    <submittedName>
        <fullName evidence="2">DUF3794 domain-containing protein</fullName>
    </submittedName>
</protein>
<dbReference type="EMBL" id="JAJHJB010000005">
    <property type="protein sequence ID" value="MCC5464773.1"/>
    <property type="molecule type" value="Genomic_DNA"/>
</dbReference>
<comment type="caution">
    <text evidence="2">The sequence shown here is derived from an EMBL/GenBank/DDBJ whole genome shotgun (WGS) entry which is preliminary data.</text>
</comment>
<dbReference type="InterPro" id="IPR024300">
    <property type="entry name" value="SipL_SPOCS_dom"/>
</dbReference>
<proteinExistence type="predicted"/>
<gene>
    <name evidence="2" type="ORF">LMF89_05240</name>
</gene>
<name>A0ABS8HNJ8_9FIRM</name>
<dbReference type="RefSeq" id="WP_229534193.1">
    <property type="nucleotide sequence ID" value="NZ_JAJHJB010000005.1"/>
</dbReference>
<accession>A0ABS8HNJ8</accession>
<evidence type="ECO:0000313" key="3">
    <source>
        <dbReference type="Proteomes" id="UP001165492"/>
    </source>
</evidence>
<evidence type="ECO:0000259" key="1">
    <source>
        <dbReference type="Pfam" id="PF12673"/>
    </source>
</evidence>
<dbReference type="Pfam" id="PF12673">
    <property type="entry name" value="SipL"/>
    <property type="match status" value="1"/>
</dbReference>
<feature type="domain" description="SipL SPOCS" evidence="1">
    <location>
        <begin position="42"/>
        <end position="125"/>
    </location>
</feature>
<reference evidence="2" key="1">
    <citation type="submission" date="2021-11" db="EMBL/GenBank/DDBJ databases">
        <title>Description of a new species Pelosinus isolated from the bottom sediments of Lake Baikal.</title>
        <authorList>
            <person name="Zakharyuk A."/>
        </authorList>
    </citation>
    <scope>NUCLEOTIDE SEQUENCE</scope>
    <source>
        <strain evidence="2">Bkl1</strain>
    </source>
</reference>
<keyword evidence="3" id="KW-1185">Reference proteome</keyword>
<sequence>MNTSNIEILGITSQSEFPICPPHYPCSQICQIDKLFLACQHDIQKILKVIVTITISSFKIINTPIGKKVVVHGFKHIKVISAIDNHCYCTHSACFDIPFCLFIKLKEFDAAITKICTIVEDVSVQCLKNQFLLVSSVIFACPVFKPSIPNYHHENDKNCNCNKPSHDCSDIPIYSKQCGCNEIDPLYSNQKSNLYEKQNHHPSCPLCQNHPTEAYHTYQNFHDDR</sequence>
<evidence type="ECO:0000313" key="2">
    <source>
        <dbReference type="EMBL" id="MCC5464773.1"/>
    </source>
</evidence>